<proteinExistence type="predicted"/>
<accession>A0AAV7P8L6</accession>
<sequence length="174" mass="19903">MLNSPKWHFLGRDDKTNVINCAGNLEGHIQDEGIYEEDADAGPVAKEEDEESRPVPIKDLEEPKLRQKRQTSSNMKDEDKEKADMESRKEQGGKREKQKWGGKGKKYDGGDDMEDENEKKSDWESVKQGQRKGKKNYKGKGSGMAEMGKLLEKGKEMLKKVKDMVPELMQKMKI</sequence>
<reference evidence="2" key="1">
    <citation type="journal article" date="2022" name="bioRxiv">
        <title>Sequencing and chromosome-scale assembly of the giantPleurodeles waltlgenome.</title>
        <authorList>
            <person name="Brown T."/>
            <person name="Elewa A."/>
            <person name="Iarovenko S."/>
            <person name="Subramanian E."/>
            <person name="Araus A.J."/>
            <person name="Petzold A."/>
            <person name="Susuki M."/>
            <person name="Suzuki K.-i.T."/>
            <person name="Hayashi T."/>
            <person name="Toyoda A."/>
            <person name="Oliveira C."/>
            <person name="Osipova E."/>
            <person name="Leigh N.D."/>
            <person name="Simon A."/>
            <person name="Yun M.H."/>
        </authorList>
    </citation>
    <scope>NUCLEOTIDE SEQUENCE</scope>
    <source>
        <strain evidence="2">20211129_DDA</strain>
        <tissue evidence="2">Liver</tissue>
    </source>
</reference>
<gene>
    <name evidence="2" type="ORF">NDU88_000558</name>
</gene>
<feature type="compositionally biased region" description="Basic residues" evidence="1">
    <location>
        <begin position="129"/>
        <end position="138"/>
    </location>
</feature>
<protein>
    <submittedName>
        <fullName evidence="2">Uncharacterized protein</fullName>
    </submittedName>
</protein>
<dbReference type="Proteomes" id="UP001066276">
    <property type="component" value="Chromosome 7"/>
</dbReference>
<name>A0AAV7P8L6_PLEWA</name>
<organism evidence="2 3">
    <name type="scientific">Pleurodeles waltl</name>
    <name type="common">Iberian ribbed newt</name>
    <dbReference type="NCBI Taxonomy" id="8319"/>
    <lineage>
        <taxon>Eukaryota</taxon>
        <taxon>Metazoa</taxon>
        <taxon>Chordata</taxon>
        <taxon>Craniata</taxon>
        <taxon>Vertebrata</taxon>
        <taxon>Euteleostomi</taxon>
        <taxon>Amphibia</taxon>
        <taxon>Batrachia</taxon>
        <taxon>Caudata</taxon>
        <taxon>Salamandroidea</taxon>
        <taxon>Salamandridae</taxon>
        <taxon>Pleurodelinae</taxon>
        <taxon>Pleurodeles</taxon>
    </lineage>
</organism>
<comment type="caution">
    <text evidence="2">The sequence shown here is derived from an EMBL/GenBank/DDBJ whole genome shotgun (WGS) entry which is preliminary data.</text>
</comment>
<feature type="region of interest" description="Disordered" evidence="1">
    <location>
        <begin position="26"/>
        <end position="146"/>
    </location>
</feature>
<evidence type="ECO:0000313" key="3">
    <source>
        <dbReference type="Proteomes" id="UP001066276"/>
    </source>
</evidence>
<dbReference type="AlphaFoldDB" id="A0AAV7P8L6"/>
<evidence type="ECO:0000256" key="1">
    <source>
        <dbReference type="SAM" id="MobiDB-lite"/>
    </source>
</evidence>
<keyword evidence="3" id="KW-1185">Reference proteome</keyword>
<feature type="compositionally biased region" description="Basic and acidic residues" evidence="1">
    <location>
        <begin position="52"/>
        <end position="65"/>
    </location>
</feature>
<evidence type="ECO:0000313" key="2">
    <source>
        <dbReference type="EMBL" id="KAJ1122053.1"/>
    </source>
</evidence>
<dbReference type="EMBL" id="JANPWB010000011">
    <property type="protein sequence ID" value="KAJ1122053.1"/>
    <property type="molecule type" value="Genomic_DNA"/>
</dbReference>
<feature type="compositionally biased region" description="Basic and acidic residues" evidence="1">
    <location>
        <begin position="75"/>
        <end position="109"/>
    </location>
</feature>